<accession>A0A511HAS7</accession>
<dbReference type="InterPro" id="IPR005151">
    <property type="entry name" value="Tail-specific_protease"/>
</dbReference>
<dbReference type="Gene3D" id="3.90.226.10">
    <property type="entry name" value="2-enoyl-CoA Hydratase, Chain A, domain 1"/>
    <property type="match status" value="1"/>
</dbReference>
<dbReference type="Pfam" id="PF03572">
    <property type="entry name" value="Peptidase_S41"/>
    <property type="match status" value="1"/>
</dbReference>
<keyword evidence="3 5" id="KW-0378">Hydrolase</keyword>
<dbReference type="SUPFAM" id="SSF52096">
    <property type="entry name" value="ClpP/crotonase"/>
    <property type="match status" value="1"/>
</dbReference>
<proteinExistence type="inferred from homology"/>
<dbReference type="AlphaFoldDB" id="A0A511HAS7"/>
<evidence type="ECO:0000256" key="4">
    <source>
        <dbReference type="ARBA" id="ARBA00022825"/>
    </source>
</evidence>
<dbReference type="InterPro" id="IPR055210">
    <property type="entry name" value="CtpA/B_N"/>
</dbReference>
<dbReference type="Gene3D" id="3.30.750.44">
    <property type="match status" value="1"/>
</dbReference>
<dbReference type="GO" id="GO:0007165">
    <property type="term" value="P:signal transduction"/>
    <property type="evidence" value="ECO:0007669"/>
    <property type="project" value="TreeGrafter"/>
</dbReference>
<dbReference type="SUPFAM" id="SSF50156">
    <property type="entry name" value="PDZ domain-like"/>
    <property type="match status" value="1"/>
</dbReference>
<organism evidence="9 12">
    <name type="scientific">Myxococcus virescens</name>
    <dbReference type="NCBI Taxonomy" id="83456"/>
    <lineage>
        <taxon>Bacteria</taxon>
        <taxon>Pseudomonadati</taxon>
        <taxon>Myxococcota</taxon>
        <taxon>Myxococcia</taxon>
        <taxon>Myxococcales</taxon>
        <taxon>Cystobacterineae</taxon>
        <taxon>Myxococcaceae</taxon>
        <taxon>Myxococcus</taxon>
    </lineage>
</organism>
<evidence type="ECO:0000313" key="11">
    <source>
        <dbReference type="Proteomes" id="UP000198717"/>
    </source>
</evidence>
<dbReference type="SMART" id="SM00245">
    <property type="entry name" value="TSPc"/>
    <property type="match status" value="1"/>
</dbReference>
<dbReference type="InterPro" id="IPR041489">
    <property type="entry name" value="PDZ_6"/>
</dbReference>
<dbReference type="PANTHER" id="PTHR32060:SF30">
    <property type="entry name" value="CARBOXY-TERMINAL PROCESSING PROTEASE CTPA"/>
    <property type="match status" value="1"/>
</dbReference>
<comment type="similarity">
    <text evidence="1 5">Belongs to the peptidase S41A family.</text>
</comment>
<evidence type="ECO:0000256" key="1">
    <source>
        <dbReference type="ARBA" id="ARBA00009179"/>
    </source>
</evidence>
<feature type="domain" description="PDZ" evidence="8">
    <location>
        <begin position="101"/>
        <end position="167"/>
    </location>
</feature>
<evidence type="ECO:0000256" key="5">
    <source>
        <dbReference type="RuleBase" id="RU004404"/>
    </source>
</evidence>
<evidence type="ECO:0000256" key="7">
    <source>
        <dbReference type="SAM" id="SignalP"/>
    </source>
</evidence>
<dbReference type="Gene3D" id="2.30.42.10">
    <property type="match status" value="1"/>
</dbReference>
<feature type="compositionally biased region" description="Low complexity" evidence="6">
    <location>
        <begin position="401"/>
        <end position="413"/>
    </location>
</feature>
<dbReference type="FunFam" id="2.30.42.10:FF:000063">
    <property type="entry name" value="Peptidase, S41 family"/>
    <property type="match status" value="1"/>
</dbReference>
<dbReference type="GO" id="GO:0008236">
    <property type="term" value="F:serine-type peptidase activity"/>
    <property type="evidence" value="ECO:0007669"/>
    <property type="project" value="UniProtKB-KW"/>
</dbReference>
<evidence type="ECO:0000256" key="3">
    <source>
        <dbReference type="ARBA" id="ARBA00022801"/>
    </source>
</evidence>
<reference evidence="9 12" key="2">
    <citation type="submission" date="2019-07" db="EMBL/GenBank/DDBJ databases">
        <title>Whole genome shotgun sequence of Myxococcus virescens NBRC 100334.</title>
        <authorList>
            <person name="Hosoyama A."/>
            <person name="Uohara A."/>
            <person name="Ohji S."/>
            <person name="Ichikawa N."/>
        </authorList>
    </citation>
    <scope>NUCLEOTIDE SEQUENCE [LARGE SCALE GENOMIC DNA]</scope>
    <source>
        <strain evidence="9 12">NBRC 100334</strain>
    </source>
</reference>
<dbReference type="InterPro" id="IPR004447">
    <property type="entry name" value="Peptidase_S41A"/>
</dbReference>
<dbReference type="EMBL" id="FNAJ01000004">
    <property type="protein sequence ID" value="SDE13987.1"/>
    <property type="molecule type" value="Genomic_DNA"/>
</dbReference>
<sequence length="458" mass="49832">MTGSSQPWRAALTAFFLLSAPWAHAAEPLRKDAGTAGRAEQAERDDATYRQLEVFARVLSYVENNYVESPDRQRLMYGAIQGMLETLDPHTVFLPPDVYREMKIDTSGEWGGLGIEIARKGERIVVVAPIDDTPAARAGIKAGDELVGIDGERTEGMDVGRALQKMRGPAGGRVLLTIMRAGFSAPREIAIIRDHIRIVSVEGALHGGIGHVKVKNFQDRTDLYLRKELDRLRALNGGKELRGLVLDLRNNPGGLLDQAVAVSDRFLPGNLPIVSTRGRDGRNATVERSKDRDTEKDYPVVVLVNAGSASASEIVAGALQDHGRATILGAPTFGKGSVQTVIELEDGSGLKLTIARYYTPKGRSIQERGITPDFLVPDEPGGKVPRDVVREKDLQRHFRAEPTAATEPAAPEPRGLPENLKPWDVTAKLEDYPLRVALDYLHGMASAPARTPSRAAGR</sequence>
<dbReference type="Pfam" id="PF17820">
    <property type="entry name" value="PDZ_6"/>
    <property type="match status" value="1"/>
</dbReference>
<name>A0A511HAS7_9BACT</name>
<feature type="signal peptide" evidence="7">
    <location>
        <begin position="1"/>
        <end position="25"/>
    </location>
</feature>
<evidence type="ECO:0000256" key="2">
    <source>
        <dbReference type="ARBA" id="ARBA00022670"/>
    </source>
</evidence>
<dbReference type="CDD" id="cd07560">
    <property type="entry name" value="Peptidase_S41_CPP"/>
    <property type="match status" value="1"/>
</dbReference>
<gene>
    <name evidence="9" type="primary">ctpA-2</name>
    <name evidence="9" type="ORF">MVI01_24400</name>
    <name evidence="10" type="ORF">SAMN04488504_104393</name>
</gene>
<dbReference type="InterPro" id="IPR029045">
    <property type="entry name" value="ClpP/crotonase-like_dom_sf"/>
</dbReference>
<dbReference type="InterPro" id="IPR036034">
    <property type="entry name" value="PDZ_sf"/>
</dbReference>
<reference evidence="10 11" key="1">
    <citation type="submission" date="2016-10" db="EMBL/GenBank/DDBJ databases">
        <authorList>
            <person name="Varghese N."/>
            <person name="Submissions S."/>
        </authorList>
    </citation>
    <scope>NUCLEOTIDE SEQUENCE [LARGE SCALE GENOMIC DNA]</scope>
    <source>
        <strain evidence="10 11">DSM 2260</strain>
    </source>
</reference>
<dbReference type="RefSeq" id="WP_090490303.1">
    <property type="nucleotide sequence ID" value="NZ_BJVY01000011.1"/>
</dbReference>
<dbReference type="GO" id="GO:0030288">
    <property type="term" value="C:outer membrane-bounded periplasmic space"/>
    <property type="evidence" value="ECO:0007669"/>
    <property type="project" value="TreeGrafter"/>
</dbReference>
<feature type="chain" id="PRO_5023095163" evidence="7">
    <location>
        <begin position="26"/>
        <end position="458"/>
    </location>
</feature>
<keyword evidence="7" id="KW-0732">Signal</keyword>
<dbReference type="PROSITE" id="PS50106">
    <property type="entry name" value="PDZ"/>
    <property type="match status" value="1"/>
</dbReference>
<evidence type="ECO:0000313" key="10">
    <source>
        <dbReference type="EMBL" id="SDE13987.1"/>
    </source>
</evidence>
<feature type="region of interest" description="Disordered" evidence="6">
    <location>
        <begin position="397"/>
        <end position="422"/>
    </location>
</feature>
<evidence type="ECO:0000259" key="8">
    <source>
        <dbReference type="PROSITE" id="PS50106"/>
    </source>
</evidence>
<protein>
    <submittedName>
        <fullName evidence="10">C-terminal processing peptidase-3. Serine peptidase. MEROPS family S41A</fullName>
    </submittedName>
    <submittedName>
        <fullName evidence="9">Peptidase S41</fullName>
    </submittedName>
</protein>
<dbReference type="SMART" id="SM00228">
    <property type="entry name" value="PDZ"/>
    <property type="match status" value="1"/>
</dbReference>
<keyword evidence="4 5" id="KW-0720">Serine protease</keyword>
<dbReference type="NCBIfam" id="TIGR00225">
    <property type="entry name" value="prc"/>
    <property type="match status" value="1"/>
</dbReference>
<dbReference type="GO" id="GO:0006508">
    <property type="term" value="P:proteolysis"/>
    <property type="evidence" value="ECO:0007669"/>
    <property type="project" value="UniProtKB-KW"/>
</dbReference>
<dbReference type="InterPro" id="IPR001478">
    <property type="entry name" value="PDZ"/>
</dbReference>
<dbReference type="Proteomes" id="UP000321224">
    <property type="component" value="Unassembled WGS sequence"/>
</dbReference>
<keyword evidence="2 5" id="KW-0645">Protease</keyword>
<dbReference type="Pfam" id="PF22694">
    <property type="entry name" value="CtpB_N-like"/>
    <property type="match status" value="1"/>
</dbReference>
<dbReference type="Proteomes" id="UP000198717">
    <property type="component" value="Unassembled WGS sequence"/>
</dbReference>
<dbReference type="GO" id="GO:0004175">
    <property type="term" value="F:endopeptidase activity"/>
    <property type="evidence" value="ECO:0007669"/>
    <property type="project" value="TreeGrafter"/>
</dbReference>
<evidence type="ECO:0000313" key="9">
    <source>
        <dbReference type="EMBL" id="GEL70656.1"/>
    </source>
</evidence>
<comment type="caution">
    <text evidence="9">The sequence shown here is derived from an EMBL/GenBank/DDBJ whole genome shotgun (WGS) entry which is preliminary data.</text>
</comment>
<dbReference type="PANTHER" id="PTHR32060">
    <property type="entry name" value="TAIL-SPECIFIC PROTEASE"/>
    <property type="match status" value="1"/>
</dbReference>
<dbReference type="EMBL" id="BJVY01000011">
    <property type="protein sequence ID" value="GEL70656.1"/>
    <property type="molecule type" value="Genomic_DNA"/>
</dbReference>
<evidence type="ECO:0000256" key="6">
    <source>
        <dbReference type="SAM" id="MobiDB-lite"/>
    </source>
</evidence>
<keyword evidence="11" id="KW-1185">Reference proteome</keyword>
<dbReference type="CDD" id="cd06782">
    <property type="entry name" value="cpPDZ_CPP-like"/>
    <property type="match status" value="1"/>
</dbReference>
<evidence type="ECO:0000313" key="12">
    <source>
        <dbReference type="Proteomes" id="UP000321224"/>
    </source>
</evidence>